<dbReference type="AlphaFoldDB" id="A0A8J5JZK0"/>
<dbReference type="Proteomes" id="UP000747542">
    <property type="component" value="Unassembled WGS sequence"/>
</dbReference>
<keyword evidence="1" id="KW-0732">Signal</keyword>
<sequence length="493" mass="54131">MVLPVVQRLLLFALTVYLSGGLLIQPSADPDLLTRASGAVDAVLTTKSESLCFVVILTDERISPVTVFSMGNEALSGAALFEVAVDGQDANVTQAQLSRVIDEARRLRQVSWCVTVVVVSDDPAFLAAFAELSLKGRLLVWPTKLLIVTPVSHSKLQNLHKILSMTNSMLLFLESDSGTVSCTMYLHLPYNPRDTKPLRVSSWSSQQGLVLTTQLPLFPDKFTNVQSLGRGRAARPRMNDEMLFVGGVNGCSGEVLAEGPHRTESVMFALHLHAGTVTGWSLWFSQSYFAREVGEGTGNTAESPWAKKVQWSTLVSALSWEDLKLMAIATTIRAFCSRRPFDCLMVNGSWSEADIRLIHVMDSYCRVVERLSPDKMSSTTLGEYSLLREERRNSTHVSEVISVAWQRGDRIDRRSPPSVHVDTRRVALRTMVEPASTRPGGGPFPESCADCGRPVAGLWSKEMGTGMFDWDGHVDLPGQAVEKQTTHGYTSAA</sequence>
<dbReference type="EMBL" id="JAHLQT010027705">
    <property type="protein sequence ID" value="KAG7162324.1"/>
    <property type="molecule type" value="Genomic_DNA"/>
</dbReference>
<reference evidence="2" key="1">
    <citation type="journal article" date="2021" name="Sci. Adv.">
        <title>The American lobster genome reveals insights on longevity, neural, and immune adaptations.</title>
        <authorList>
            <person name="Polinski J.M."/>
            <person name="Zimin A.V."/>
            <person name="Clark K.F."/>
            <person name="Kohn A.B."/>
            <person name="Sadowski N."/>
            <person name="Timp W."/>
            <person name="Ptitsyn A."/>
            <person name="Khanna P."/>
            <person name="Romanova D.Y."/>
            <person name="Williams P."/>
            <person name="Greenwood S.J."/>
            <person name="Moroz L.L."/>
            <person name="Walt D.R."/>
            <person name="Bodnar A.G."/>
        </authorList>
    </citation>
    <scope>NUCLEOTIDE SEQUENCE</scope>
    <source>
        <strain evidence="2">GMGI-L3</strain>
    </source>
</reference>
<protein>
    <submittedName>
        <fullName evidence="2">Putative olfactory ionotropic receptor IR4-like 4</fullName>
    </submittedName>
</protein>
<keyword evidence="2" id="KW-0675">Receptor</keyword>
<evidence type="ECO:0000313" key="3">
    <source>
        <dbReference type="Proteomes" id="UP000747542"/>
    </source>
</evidence>
<feature type="chain" id="PRO_5035302030" evidence="1">
    <location>
        <begin position="22"/>
        <end position="493"/>
    </location>
</feature>
<organism evidence="2 3">
    <name type="scientific">Homarus americanus</name>
    <name type="common">American lobster</name>
    <dbReference type="NCBI Taxonomy" id="6706"/>
    <lineage>
        <taxon>Eukaryota</taxon>
        <taxon>Metazoa</taxon>
        <taxon>Ecdysozoa</taxon>
        <taxon>Arthropoda</taxon>
        <taxon>Crustacea</taxon>
        <taxon>Multicrustacea</taxon>
        <taxon>Malacostraca</taxon>
        <taxon>Eumalacostraca</taxon>
        <taxon>Eucarida</taxon>
        <taxon>Decapoda</taxon>
        <taxon>Pleocyemata</taxon>
        <taxon>Astacidea</taxon>
        <taxon>Nephropoidea</taxon>
        <taxon>Nephropidae</taxon>
        <taxon>Homarus</taxon>
    </lineage>
</organism>
<evidence type="ECO:0000256" key="1">
    <source>
        <dbReference type="SAM" id="SignalP"/>
    </source>
</evidence>
<feature type="signal peptide" evidence="1">
    <location>
        <begin position="1"/>
        <end position="21"/>
    </location>
</feature>
<proteinExistence type="predicted"/>
<accession>A0A8J5JZK0</accession>
<comment type="caution">
    <text evidence="2">The sequence shown here is derived from an EMBL/GenBank/DDBJ whole genome shotgun (WGS) entry which is preliminary data.</text>
</comment>
<gene>
    <name evidence="2" type="primary">Ir4-L4</name>
    <name evidence="2" type="ORF">Hamer_G007840</name>
</gene>
<name>A0A8J5JZK0_HOMAM</name>
<feature type="non-terminal residue" evidence="2">
    <location>
        <position position="1"/>
    </location>
</feature>
<evidence type="ECO:0000313" key="2">
    <source>
        <dbReference type="EMBL" id="KAG7162324.1"/>
    </source>
</evidence>
<keyword evidence="3" id="KW-1185">Reference proteome</keyword>